<evidence type="ECO:0000256" key="1">
    <source>
        <dbReference type="SAM" id="MobiDB-lite"/>
    </source>
</evidence>
<gene>
    <name evidence="2" type="ORF">SDC9_197684</name>
</gene>
<name>A0A645IFH6_9ZZZZ</name>
<feature type="compositionally biased region" description="Polar residues" evidence="1">
    <location>
        <begin position="87"/>
        <end position="100"/>
    </location>
</feature>
<organism evidence="2">
    <name type="scientific">bioreactor metagenome</name>
    <dbReference type="NCBI Taxonomy" id="1076179"/>
    <lineage>
        <taxon>unclassified sequences</taxon>
        <taxon>metagenomes</taxon>
        <taxon>ecological metagenomes</taxon>
    </lineage>
</organism>
<dbReference type="AlphaFoldDB" id="A0A645IFH6"/>
<comment type="caution">
    <text evidence="2">The sequence shown here is derived from an EMBL/GenBank/DDBJ whole genome shotgun (WGS) entry which is preliminary data.</text>
</comment>
<accession>A0A645IFH6</accession>
<dbReference type="EMBL" id="VSSQ01113879">
    <property type="protein sequence ID" value="MPN50058.1"/>
    <property type="molecule type" value="Genomic_DNA"/>
</dbReference>
<protein>
    <submittedName>
        <fullName evidence="2">Uncharacterized protein</fullName>
    </submittedName>
</protein>
<evidence type="ECO:0000313" key="2">
    <source>
        <dbReference type="EMBL" id="MPN50058.1"/>
    </source>
</evidence>
<sequence length="100" mass="11061">MRRNARVGAEFFEVGYAEVDPLRPVGVAFAVKHASAVGQIHMVGLHDLLEVGGTVGTPGRFTRPAERREQHGGKNGDDGDHHEQFNQRKNLFHQYTSPIS</sequence>
<feature type="compositionally biased region" description="Basic and acidic residues" evidence="1">
    <location>
        <begin position="63"/>
        <end position="86"/>
    </location>
</feature>
<reference evidence="2" key="1">
    <citation type="submission" date="2019-08" db="EMBL/GenBank/DDBJ databases">
        <authorList>
            <person name="Kucharzyk K."/>
            <person name="Murdoch R.W."/>
            <person name="Higgins S."/>
            <person name="Loffler F."/>
        </authorList>
    </citation>
    <scope>NUCLEOTIDE SEQUENCE</scope>
</reference>
<proteinExistence type="predicted"/>
<feature type="region of interest" description="Disordered" evidence="1">
    <location>
        <begin position="56"/>
        <end position="100"/>
    </location>
</feature>